<accession>A0AAF3ECX9</accession>
<dbReference type="Proteomes" id="UP000887575">
    <property type="component" value="Unassembled WGS sequence"/>
</dbReference>
<organism evidence="2 3">
    <name type="scientific">Mesorhabditis belari</name>
    <dbReference type="NCBI Taxonomy" id="2138241"/>
    <lineage>
        <taxon>Eukaryota</taxon>
        <taxon>Metazoa</taxon>
        <taxon>Ecdysozoa</taxon>
        <taxon>Nematoda</taxon>
        <taxon>Chromadorea</taxon>
        <taxon>Rhabditida</taxon>
        <taxon>Rhabditina</taxon>
        <taxon>Rhabditomorpha</taxon>
        <taxon>Rhabditoidea</taxon>
        <taxon>Rhabditidae</taxon>
        <taxon>Mesorhabditinae</taxon>
        <taxon>Mesorhabditis</taxon>
    </lineage>
</organism>
<proteinExistence type="predicted"/>
<protein>
    <submittedName>
        <fullName evidence="3">Uncharacterized protein</fullName>
    </submittedName>
</protein>
<dbReference type="WBParaSite" id="MBELARI_LOCUS11812">
    <property type="protein sequence ID" value="MBELARI_LOCUS11812"/>
    <property type="gene ID" value="MBELARI_LOCUS11812"/>
</dbReference>
<sequence>MKFFFFFLLAALGTQAEPITLTSVDGSYLIHGMRLRRAQDLVVTADCTDCTIYVQLWANDSRLTDFVVKDAAGLSVSSKELTGRYFGPNVTVDLDKNTNYLFALSFTRSTEKSKTADRNFPHTILVLEDNGSFNSAVKATNTQQAYSYISPNTQATFTATVNDLSTNCTIDFFISGIPGDAGRQKYLLYDFNSTTLPTYRKSVVRTPAATFIIPPNCQATLVVTTELDNTDKLVPTASGFMMSPEYPGNFAASVLDTHPSLSMNASWSDEAIVVFEVISSDPGTSGSLVLFAGNIEQNFTKPITKVEDVGGLGKQLKVMWTPDKDTKSGFLLRYVVVKDEKPPKDKGAANILPFISSFFVLFFTLARVM</sequence>
<name>A0AAF3ECX9_9BILA</name>
<evidence type="ECO:0000313" key="2">
    <source>
        <dbReference type="Proteomes" id="UP000887575"/>
    </source>
</evidence>
<evidence type="ECO:0000313" key="3">
    <source>
        <dbReference type="WBParaSite" id="MBELARI_LOCUS11812"/>
    </source>
</evidence>
<keyword evidence="1" id="KW-0732">Signal</keyword>
<reference evidence="3" key="1">
    <citation type="submission" date="2024-02" db="UniProtKB">
        <authorList>
            <consortium name="WormBaseParasite"/>
        </authorList>
    </citation>
    <scope>IDENTIFICATION</scope>
</reference>
<keyword evidence="2" id="KW-1185">Reference proteome</keyword>
<feature type="chain" id="PRO_5042273349" evidence="1">
    <location>
        <begin position="17"/>
        <end position="369"/>
    </location>
</feature>
<feature type="signal peptide" evidence="1">
    <location>
        <begin position="1"/>
        <end position="16"/>
    </location>
</feature>
<dbReference type="AlphaFoldDB" id="A0AAF3ECX9"/>
<evidence type="ECO:0000256" key="1">
    <source>
        <dbReference type="SAM" id="SignalP"/>
    </source>
</evidence>